<reference evidence="1 2" key="1">
    <citation type="submission" date="2018-10" db="EMBL/GenBank/DDBJ databases">
        <authorList>
            <person name="Grouzdev D.S."/>
            <person name="Krutkina M.S."/>
            <person name="Tourova T.P."/>
            <person name="Nazina T.N."/>
        </authorList>
    </citation>
    <scope>NUCLEOTIDE SEQUENCE [LARGE SCALE GENOMIC DNA]</scope>
    <source>
        <strain evidence="1 2">435</strain>
    </source>
</reference>
<dbReference type="Pfam" id="PF07873">
    <property type="entry name" value="YabP"/>
    <property type="match status" value="1"/>
</dbReference>
<dbReference type="AlphaFoldDB" id="A0A494WZC7"/>
<name>A0A494WZC7_9FIRM</name>
<gene>
    <name evidence="1" type="primary">yqfC</name>
    <name evidence="1" type="ORF">D7024_04290</name>
</gene>
<organism evidence="1 2">
    <name type="scientific">Desulfofundulus salinus</name>
    <dbReference type="NCBI Taxonomy" id="2419843"/>
    <lineage>
        <taxon>Bacteria</taxon>
        <taxon>Bacillati</taxon>
        <taxon>Bacillota</taxon>
        <taxon>Clostridia</taxon>
        <taxon>Eubacteriales</taxon>
        <taxon>Peptococcaceae</taxon>
        <taxon>Desulfofundulus</taxon>
    </lineage>
</organism>
<comment type="caution">
    <text evidence="1">The sequence shown here is derived from an EMBL/GenBank/DDBJ whole genome shotgun (WGS) entry which is preliminary data.</text>
</comment>
<evidence type="ECO:0000313" key="1">
    <source>
        <dbReference type="EMBL" id="RKO66235.1"/>
    </source>
</evidence>
<dbReference type="InterPro" id="IPR022477">
    <property type="entry name" value="Spore_YqfC"/>
</dbReference>
<dbReference type="Proteomes" id="UP000271256">
    <property type="component" value="Unassembled WGS sequence"/>
</dbReference>
<proteinExistence type="predicted"/>
<accession>A0A494WZC7</accession>
<keyword evidence="2" id="KW-1185">Reference proteome</keyword>
<protein>
    <submittedName>
        <fullName evidence="1">Sporulation protein YqfC</fullName>
    </submittedName>
</protein>
<dbReference type="OrthoDB" id="2989236at2"/>
<dbReference type="InterPro" id="IPR022476">
    <property type="entry name" value="Spore_YabP/YqfC"/>
</dbReference>
<sequence>MAGRDWKMAWREWKKRLSEFLEIPNDVMLNLPRVVLMGNLQAFIENHRGVLEYTPQIVRVGIEEGELEITGEKLILRNILPDEICVEGMIKTITFK</sequence>
<evidence type="ECO:0000313" key="2">
    <source>
        <dbReference type="Proteomes" id="UP000271256"/>
    </source>
</evidence>
<dbReference type="EMBL" id="RBWE01000001">
    <property type="protein sequence ID" value="RKO66235.1"/>
    <property type="molecule type" value="Genomic_DNA"/>
</dbReference>
<dbReference type="NCBIfam" id="TIGR02856">
    <property type="entry name" value="spore_yqfC"/>
    <property type="match status" value="1"/>
</dbReference>